<keyword evidence="1" id="KW-1133">Transmembrane helix</keyword>
<keyword evidence="1" id="KW-0812">Transmembrane</keyword>
<dbReference type="Proteomes" id="UP000824159">
    <property type="component" value="Unassembled WGS sequence"/>
</dbReference>
<name>A0A9D1HEM6_9FIRM</name>
<keyword evidence="1" id="KW-0472">Membrane</keyword>
<gene>
    <name evidence="2" type="ORF">IAD12_04635</name>
</gene>
<dbReference type="Pfam" id="PF18936">
    <property type="entry name" value="DUF5684"/>
    <property type="match status" value="1"/>
</dbReference>
<feature type="transmembrane region" description="Helical" evidence="1">
    <location>
        <begin position="101"/>
        <end position="122"/>
    </location>
</feature>
<sequence length="183" mass="20345">MSYSYDYYGTGGMEIGAGYYIFSVIIVAAVIVAWWRIFSKAGEKGWKILIPVYNMYVMYKLFWKAAIFAIMIVLSIVAVIGSSVTMYGAVMSVLQGGSSTFYIGLFLLVASMIVILILDIIFYNKVSKAFGHGAGFTVGLVLLPFIFLLILAFDSSQYIGKERGQTANEQSAGSYRYREPMDR</sequence>
<evidence type="ECO:0000256" key="1">
    <source>
        <dbReference type="SAM" id="Phobius"/>
    </source>
</evidence>
<organism evidence="2 3">
    <name type="scientific">Candidatus Allocopromorpha excrementavium</name>
    <dbReference type="NCBI Taxonomy" id="2840741"/>
    <lineage>
        <taxon>Bacteria</taxon>
        <taxon>Bacillati</taxon>
        <taxon>Bacillota</taxon>
        <taxon>Clostridia</taxon>
        <taxon>Eubacteriales</taxon>
        <taxon>Eubacteriaceae</taxon>
        <taxon>Eubacteriaceae incertae sedis</taxon>
        <taxon>Candidatus Allocopromorpha</taxon>
    </lineage>
</organism>
<comment type="caution">
    <text evidence="2">The sequence shown here is derived from an EMBL/GenBank/DDBJ whole genome shotgun (WGS) entry which is preliminary data.</text>
</comment>
<evidence type="ECO:0008006" key="4">
    <source>
        <dbReference type="Google" id="ProtNLM"/>
    </source>
</evidence>
<feature type="transmembrane region" description="Helical" evidence="1">
    <location>
        <begin position="65"/>
        <end position="89"/>
    </location>
</feature>
<evidence type="ECO:0000313" key="3">
    <source>
        <dbReference type="Proteomes" id="UP000824159"/>
    </source>
</evidence>
<protein>
    <recommendedName>
        <fullName evidence="4">DUF805 domain-containing protein</fullName>
    </recommendedName>
</protein>
<feature type="transmembrane region" description="Helical" evidence="1">
    <location>
        <begin position="134"/>
        <end position="153"/>
    </location>
</feature>
<dbReference type="AlphaFoldDB" id="A0A9D1HEM6"/>
<accession>A0A9D1HEM6</accession>
<reference evidence="2" key="2">
    <citation type="journal article" date="2021" name="PeerJ">
        <title>Extensive microbial diversity within the chicken gut microbiome revealed by metagenomics and culture.</title>
        <authorList>
            <person name="Gilroy R."/>
            <person name="Ravi A."/>
            <person name="Getino M."/>
            <person name="Pursley I."/>
            <person name="Horton D.L."/>
            <person name="Alikhan N.F."/>
            <person name="Baker D."/>
            <person name="Gharbi K."/>
            <person name="Hall N."/>
            <person name="Watson M."/>
            <person name="Adriaenssens E.M."/>
            <person name="Foster-Nyarko E."/>
            <person name="Jarju S."/>
            <person name="Secka A."/>
            <person name="Antonio M."/>
            <person name="Oren A."/>
            <person name="Chaudhuri R.R."/>
            <person name="La Ragione R."/>
            <person name="Hildebrand F."/>
            <person name="Pallen M.J."/>
        </authorList>
    </citation>
    <scope>NUCLEOTIDE SEQUENCE</scope>
    <source>
        <strain evidence="2">CHK176-22527</strain>
    </source>
</reference>
<dbReference type="InterPro" id="IPR043739">
    <property type="entry name" value="DUF5684"/>
</dbReference>
<proteinExistence type="predicted"/>
<dbReference type="EMBL" id="DVLX01000053">
    <property type="protein sequence ID" value="HIT99522.1"/>
    <property type="molecule type" value="Genomic_DNA"/>
</dbReference>
<feature type="transmembrane region" description="Helical" evidence="1">
    <location>
        <begin position="20"/>
        <end position="38"/>
    </location>
</feature>
<reference evidence="2" key="1">
    <citation type="submission" date="2020-10" db="EMBL/GenBank/DDBJ databases">
        <authorList>
            <person name="Gilroy R."/>
        </authorList>
    </citation>
    <scope>NUCLEOTIDE SEQUENCE</scope>
    <source>
        <strain evidence="2">CHK176-22527</strain>
    </source>
</reference>
<evidence type="ECO:0000313" key="2">
    <source>
        <dbReference type="EMBL" id="HIT99522.1"/>
    </source>
</evidence>